<dbReference type="Proteomes" id="UP000255382">
    <property type="component" value="Unassembled WGS sequence"/>
</dbReference>
<gene>
    <name evidence="2" type="ORF">NCTC5050_04579</name>
</gene>
<keyword evidence="3" id="KW-1185">Reference proteome</keyword>
<evidence type="ECO:0000313" key="2">
    <source>
        <dbReference type="EMBL" id="STV32269.1"/>
    </source>
</evidence>
<evidence type="ECO:0000256" key="1">
    <source>
        <dbReference type="SAM" id="MobiDB-lite"/>
    </source>
</evidence>
<reference evidence="2 3" key="1">
    <citation type="submission" date="2018-06" db="EMBL/GenBank/DDBJ databases">
        <authorList>
            <consortium name="Pathogen Informatics"/>
            <person name="Doyle S."/>
        </authorList>
    </citation>
    <scope>NUCLEOTIDE SEQUENCE [LARGE SCALE GENOMIC DNA]</scope>
    <source>
        <strain evidence="2 3">NCTC5050</strain>
    </source>
</reference>
<feature type="region of interest" description="Disordered" evidence="1">
    <location>
        <begin position="1"/>
        <end position="35"/>
    </location>
</feature>
<proteinExistence type="predicted"/>
<evidence type="ECO:0000313" key="3">
    <source>
        <dbReference type="Proteomes" id="UP000255382"/>
    </source>
</evidence>
<dbReference type="AlphaFoldDB" id="A0A378B8M9"/>
<protein>
    <submittedName>
        <fullName evidence="2">Uncharacterized protein</fullName>
    </submittedName>
</protein>
<dbReference type="EMBL" id="UGLZ01000005">
    <property type="protein sequence ID" value="STV32269.1"/>
    <property type="molecule type" value="Genomic_DNA"/>
</dbReference>
<accession>A0A378B8M9</accession>
<sequence length="35" mass="4004">MIRRRPGKSVRTIRNAKNTAQRNGDNHQAKGQNKT</sequence>
<name>A0A378B8M9_KLEPO</name>
<organism evidence="2 3">
    <name type="scientific">Klebsiella pneumoniae subsp. ozaenae</name>
    <dbReference type="NCBI Taxonomy" id="574"/>
    <lineage>
        <taxon>Bacteria</taxon>
        <taxon>Pseudomonadati</taxon>
        <taxon>Pseudomonadota</taxon>
        <taxon>Gammaproteobacteria</taxon>
        <taxon>Enterobacterales</taxon>
        <taxon>Enterobacteriaceae</taxon>
        <taxon>Klebsiella/Raoultella group</taxon>
        <taxon>Klebsiella</taxon>
        <taxon>Klebsiella pneumoniae complex</taxon>
    </lineage>
</organism>